<evidence type="ECO:0000259" key="1">
    <source>
        <dbReference type="PROSITE" id="PS50943"/>
    </source>
</evidence>
<dbReference type="Pfam" id="PF19054">
    <property type="entry name" value="DUF5753"/>
    <property type="match status" value="1"/>
</dbReference>
<evidence type="ECO:0000313" key="2">
    <source>
        <dbReference type="EMBL" id="MBE1532122.1"/>
    </source>
</evidence>
<dbReference type="PROSITE" id="PS50943">
    <property type="entry name" value="HTH_CROC1"/>
    <property type="match status" value="1"/>
</dbReference>
<proteinExistence type="predicted"/>
<dbReference type="InterPro" id="IPR001387">
    <property type="entry name" value="Cro/C1-type_HTH"/>
</dbReference>
<keyword evidence="3" id="KW-1185">Reference proteome</keyword>
<dbReference type="Proteomes" id="UP000627838">
    <property type="component" value="Unassembled WGS sequence"/>
</dbReference>
<protein>
    <submittedName>
        <fullName evidence="2">Transcriptional regulator with XRE-family HTH domain</fullName>
    </submittedName>
</protein>
<evidence type="ECO:0000313" key="3">
    <source>
        <dbReference type="Proteomes" id="UP000627838"/>
    </source>
</evidence>
<dbReference type="SUPFAM" id="SSF47413">
    <property type="entry name" value="lambda repressor-like DNA-binding domains"/>
    <property type="match status" value="1"/>
</dbReference>
<organism evidence="2 3">
    <name type="scientific">Actinomadura algeriensis</name>
    <dbReference type="NCBI Taxonomy" id="1679523"/>
    <lineage>
        <taxon>Bacteria</taxon>
        <taxon>Bacillati</taxon>
        <taxon>Actinomycetota</taxon>
        <taxon>Actinomycetes</taxon>
        <taxon>Streptosporangiales</taxon>
        <taxon>Thermomonosporaceae</taxon>
        <taxon>Actinomadura</taxon>
    </lineage>
</organism>
<dbReference type="InterPro" id="IPR010982">
    <property type="entry name" value="Lambda_DNA-bd_dom_sf"/>
</dbReference>
<dbReference type="Pfam" id="PF13560">
    <property type="entry name" value="HTH_31"/>
    <property type="match status" value="1"/>
</dbReference>
<dbReference type="CDD" id="cd00093">
    <property type="entry name" value="HTH_XRE"/>
    <property type="match status" value="1"/>
</dbReference>
<dbReference type="SMART" id="SM00530">
    <property type="entry name" value="HTH_XRE"/>
    <property type="match status" value="1"/>
</dbReference>
<gene>
    <name evidence="2" type="ORF">H4W34_001955</name>
</gene>
<feature type="domain" description="HTH cro/C1-type" evidence="1">
    <location>
        <begin position="1"/>
        <end position="55"/>
    </location>
</feature>
<accession>A0ABR9JNI9</accession>
<dbReference type="InterPro" id="IPR043917">
    <property type="entry name" value="DUF5753"/>
</dbReference>
<name>A0ABR9JNI9_9ACTN</name>
<comment type="caution">
    <text evidence="2">The sequence shown here is derived from an EMBL/GenBank/DDBJ whole genome shotgun (WGS) entry which is preliminary data.</text>
</comment>
<reference evidence="2 3" key="1">
    <citation type="submission" date="2020-10" db="EMBL/GenBank/DDBJ databases">
        <title>Sequencing the genomes of 1000 actinobacteria strains.</title>
        <authorList>
            <person name="Klenk H.-P."/>
        </authorList>
    </citation>
    <scope>NUCLEOTIDE SEQUENCE [LARGE SCALE GENOMIC DNA]</scope>
    <source>
        <strain evidence="2 3">DSM 46744</strain>
    </source>
</reference>
<sequence>MRQLRRVTKKPREEAAKYAGIAPATLSRIEAATHAPKPADILALCRFYGVDEEQTEILVTLARQSRQRGWWQRYGDIMVPGFEVYVGLEEEASELRSYLPSVVDGLLQTPGYIRAQSQASLVTPEESELERRVAIRVQRQERLLGAEDPPRMWTILHEGALRTQVGGAEVMREQLAYLHEVSSLNFLTLQVLPFTAGAHPAMLTGFHTLEFPHPADPGVTYIEYETGGVYLEQPGEVEVYARIFDQLRARAASPDDSRKLLEDIRRGL</sequence>
<dbReference type="EMBL" id="JADBDZ010000001">
    <property type="protein sequence ID" value="MBE1532122.1"/>
    <property type="molecule type" value="Genomic_DNA"/>
</dbReference>
<dbReference type="Gene3D" id="1.10.260.40">
    <property type="entry name" value="lambda repressor-like DNA-binding domains"/>
    <property type="match status" value="1"/>
</dbReference>